<dbReference type="Proteomes" id="UP000663859">
    <property type="component" value="Unassembled WGS sequence"/>
</dbReference>
<name>A0A8J2FWQ0_9BACT</name>
<evidence type="ECO:0000313" key="1">
    <source>
        <dbReference type="EMBL" id="CAF0700605.1"/>
    </source>
</evidence>
<organism evidence="1 2">
    <name type="scientific">Candidatus Methylacidithermus pantelleriae</name>
    <dbReference type="NCBI Taxonomy" id="2744239"/>
    <lineage>
        <taxon>Bacteria</taxon>
        <taxon>Pseudomonadati</taxon>
        <taxon>Verrucomicrobiota</taxon>
        <taxon>Methylacidiphilae</taxon>
        <taxon>Methylacidiphilales</taxon>
        <taxon>Methylacidiphilaceae</taxon>
        <taxon>Candidatus Methylacidithermus</taxon>
    </lineage>
</organism>
<proteinExistence type="predicted"/>
<evidence type="ECO:0000313" key="2">
    <source>
        <dbReference type="Proteomes" id="UP000663859"/>
    </source>
</evidence>
<protein>
    <submittedName>
        <fullName evidence="1">Uncharacterized protein</fullName>
    </submittedName>
</protein>
<comment type="caution">
    <text evidence="1">The sequence shown here is derived from an EMBL/GenBank/DDBJ whole genome shotgun (WGS) entry which is preliminary data.</text>
</comment>
<dbReference type="AlphaFoldDB" id="A0A8J2FWQ0"/>
<dbReference type="RefSeq" id="WP_174583445.1">
    <property type="nucleotide sequence ID" value="NZ_CAJNOB010000033.1"/>
</dbReference>
<gene>
    <name evidence="1" type="ORF">MPNT_390002</name>
</gene>
<reference evidence="1" key="1">
    <citation type="submission" date="2021-02" db="EMBL/GenBank/DDBJ databases">
        <authorList>
            <person name="Cremers G."/>
            <person name="Picone N."/>
        </authorList>
    </citation>
    <scope>NUCLEOTIDE SEQUENCE</scope>
    <source>
        <strain evidence="1">PQ17</strain>
    </source>
</reference>
<keyword evidence="2" id="KW-1185">Reference proteome</keyword>
<sequence>MLFSFAYRQGDREGLSRLFSIGVEVTEVDPAYTSVIDAVNHARPYGASFYHCAASCRRLERVSALQTRVGARGSRVTFALPGSNRTKDVWSFL</sequence>
<accession>A0A8J2FWQ0</accession>
<dbReference type="EMBL" id="CAJNOB010000033">
    <property type="protein sequence ID" value="CAF0700605.1"/>
    <property type="molecule type" value="Genomic_DNA"/>
</dbReference>